<sequence length="241" mass="26901">MDILSWWRNRRQRAGRCVLCHACAVSDGLCAGCASDLAQCRTDSANTCPSCTQTSVGAALCGQCQQKPPPFEKLWTSVYYEPPVSAMIHAFKHQADLSMLRPLSALMLDHAPPWLEEAEIDTVLAMPLSKERRLFRGFNQTDGLAEAVGRHYSLPVLSRHVVFRRPHAPQSTLRRDERKKNVKNAFVINNENNQQVKNRKILLVDDVVTTGATFEALAATLRRAGASAVFCWALARPQMKK</sequence>
<evidence type="ECO:0000256" key="1">
    <source>
        <dbReference type="ARBA" id="ARBA00008007"/>
    </source>
</evidence>
<evidence type="ECO:0000313" key="4">
    <source>
        <dbReference type="Proteomes" id="UP000193303"/>
    </source>
</evidence>
<dbReference type="EMBL" id="MTAB01000007">
    <property type="protein sequence ID" value="OSI23185.1"/>
    <property type="molecule type" value="Genomic_DNA"/>
</dbReference>
<dbReference type="RefSeq" id="WP_085358693.1">
    <property type="nucleotide sequence ID" value="NZ_MTAB01000007.1"/>
</dbReference>
<name>A0A1X3DJ41_9NEIS</name>
<feature type="domain" description="Phosphoribosyltransferase" evidence="2">
    <location>
        <begin position="176"/>
        <end position="235"/>
    </location>
</feature>
<dbReference type="InterPro" id="IPR029057">
    <property type="entry name" value="PRTase-like"/>
</dbReference>
<proteinExistence type="inferred from homology"/>
<dbReference type="InterPro" id="IPR000836">
    <property type="entry name" value="PRTase_dom"/>
</dbReference>
<dbReference type="InterPro" id="IPR051910">
    <property type="entry name" value="ComF/GntX_DNA_util-trans"/>
</dbReference>
<evidence type="ECO:0000313" key="3">
    <source>
        <dbReference type="EMBL" id="OSI23185.1"/>
    </source>
</evidence>
<gene>
    <name evidence="3" type="ORF">BV912_04460</name>
</gene>
<dbReference type="Pfam" id="PF00156">
    <property type="entry name" value="Pribosyltran"/>
    <property type="match status" value="1"/>
</dbReference>
<dbReference type="STRING" id="1931275.BV914_07940"/>
<dbReference type="Gene3D" id="3.40.50.2020">
    <property type="match status" value="1"/>
</dbReference>
<organism evidence="3 4">
    <name type="scientific">Neisseria dumasiana</name>
    <dbReference type="NCBI Taxonomy" id="1931275"/>
    <lineage>
        <taxon>Bacteria</taxon>
        <taxon>Pseudomonadati</taxon>
        <taxon>Pseudomonadota</taxon>
        <taxon>Betaproteobacteria</taxon>
        <taxon>Neisseriales</taxon>
        <taxon>Neisseriaceae</taxon>
        <taxon>Neisseria</taxon>
    </lineage>
</organism>
<evidence type="ECO:0000259" key="2">
    <source>
        <dbReference type="Pfam" id="PF00156"/>
    </source>
</evidence>
<dbReference type="OrthoDB" id="9793412at2"/>
<dbReference type="SUPFAM" id="SSF53271">
    <property type="entry name" value="PRTase-like"/>
    <property type="match status" value="1"/>
</dbReference>
<dbReference type="PANTHER" id="PTHR47505:SF1">
    <property type="entry name" value="DNA UTILIZATION PROTEIN YHGH"/>
    <property type="match status" value="1"/>
</dbReference>
<dbReference type="AlphaFoldDB" id="A0A1X3DJ41"/>
<comment type="caution">
    <text evidence="3">The sequence shown here is derived from an EMBL/GenBank/DDBJ whole genome shotgun (WGS) entry which is preliminary data.</text>
</comment>
<protein>
    <submittedName>
        <fullName evidence="3">Competence protein</fullName>
    </submittedName>
</protein>
<dbReference type="CDD" id="cd06223">
    <property type="entry name" value="PRTases_typeI"/>
    <property type="match status" value="1"/>
</dbReference>
<reference evidence="4" key="1">
    <citation type="submission" date="2017-01" db="EMBL/GenBank/DDBJ databases">
        <authorList>
            <person name="Mah S.A."/>
            <person name="Swanson W.J."/>
            <person name="Moy G.W."/>
            <person name="Vacquier V.D."/>
        </authorList>
    </citation>
    <scope>NUCLEOTIDE SEQUENCE [LARGE SCALE GENOMIC DNA]</scope>
    <source>
        <strain evidence="4">124861</strain>
    </source>
</reference>
<comment type="similarity">
    <text evidence="1">Belongs to the ComF/GntX family.</text>
</comment>
<dbReference type="Proteomes" id="UP000193303">
    <property type="component" value="Unassembled WGS sequence"/>
</dbReference>
<accession>A0A1X3DJ41</accession>
<dbReference type="PANTHER" id="PTHR47505">
    <property type="entry name" value="DNA UTILIZATION PROTEIN YHGH"/>
    <property type="match status" value="1"/>
</dbReference>